<evidence type="ECO:0000313" key="3">
    <source>
        <dbReference type="EMBL" id="UZJ24453.1"/>
    </source>
</evidence>
<gene>
    <name evidence="3" type="ORF">RHODO2019_15115</name>
</gene>
<evidence type="ECO:0000313" key="4">
    <source>
        <dbReference type="Proteomes" id="UP001164965"/>
    </source>
</evidence>
<reference evidence="3" key="1">
    <citation type="submission" date="2022-10" db="EMBL/GenBank/DDBJ databases">
        <title>Rhodococcus sp.75.</title>
        <authorList>
            <person name="Sun M."/>
        </authorList>
    </citation>
    <scope>NUCLEOTIDE SEQUENCE</scope>
    <source>
        <strain evidence="3">75</strain>
    </source>
</reference>
<keyword evidence="2" id="KW-0812">Transmembrane</keyword>
<protein>
    <submittedName>
        <fullName evidence="3">Uncharacterized protein</fullName>
    </submittedName>
</protein>
<accession>A0ABY6NYU3</accession>
<dbReference type="Proteomes" id="UP001164965">
    <property type="component" value="Chromosome"/>
</dbReference>
<evidence type="ECO:0000256" key="1">
    <source>
        <dbReference type="SAM" id="MobiDB-lite"/>
    </source>
</evidence>
<keyword evidence="2" id="KW-1133">Transmembrane helix</keyword>
<feature type="region of interest" description="Disordered" evidence="1">
    <location>
        <begin position="1"/>
        <end position="43"/>
    </location>
</feature>
<feature type="compositionally biased region" description="Gly residues" evidence="1">
    <location>
        <begin position="1"/>
        <end position="10"/>
    </location>
</feature>
<organism evidence="3 4">
    <name type="scientific">Rhodococcus antarcticus</name>
    <dbReference type="NCBI Taxonomy" id="2987751"/>
    <lineage>
        <taxon>Bacteria</taxon>
        <taxon>Bacillati</taxon>
        <taxon>Actinomycetota</taxon>
        <taxon>Actinomycetes</taxon>
        <taxon>Mycobacteriales</taxon>
        <taxon>Nocardiaceae</taxon>
        <taxon>Rhodococcus</taxon>
    </lineage>
</organism>
<feature type="compositionally biased region" description="Low complexity" evidence="1">
    <location>
        <begin position="76"/>
        <end position="85"/>
    </location>
</feature>
<keyword evidence="4" id="KW-1185">Reference proteome</keyword>
<name>A0ABY6NYU3_9NOCA</name>
<keyword evidence="2" id="KW-0472">Membrane</keyword>
<proteinExistence type="predicted"/>
<evidence type="ECO:0000256" key="2">
    <source>
        <dbReference type="SAM" id="Phobius"/>
    </source>
</evidence>
<dbReference type="RefSeq" id="WP_265382560.1">
    <property type="nucleotide sequence ID" value="NZ_CP110615.1"/>
</dbReference>
<dbReference type="EMBL" id="CP110615">
    <property type="protein sequence ID" value="UZJ24453.1"/>
    <property type="molecule type" value="Genomic_DNA"/>
</dbReference>
<feature type="compositionally biased region" description="Pro residues" evidence="1">
    <location>
        <begin position="93"/>
        <end position="111"/>
    </location>
</feature>
<feature type="transmembrane region" description="Helical" evidence="2">
    <location>
        <begin position="151"/>
        <end position="170"/>
    </location>
</feature>
<sequence>MSGTDGGAGGYFDDALLGADGTGQPPVREGYGDALAQDTAPAQEWGGFALPRLPVAPGGNEQAARALVEADELPGVRVPAPVPAGQWGQLQPAPAPGRTPEPVPSWSPPAGWPGATPGWQAPPARRAQPAPRRPALRPAPEPPATLRSSSGPLAILAVLLLILVVGLVLLP</sequence>
<feature type="region of interest" description="Disordered" evidence="1">
    <location>
        <begin position="76"/>
        <end position="148"/>
    </location>
</feature>
<feature type="compositionally biased region" description="Low complexity" evidence="1">
    <location>
        <begin position="112"/>
        <end position="130"/>
    </location>
</feature>